<evidence type="ECO:0000313" key="3">
    <source>
        <dbReference type="Proteomes" id="UP000027931"/>
    </source>
</evidence>
<dbReference type="eggNOG" id="ENOG502ZBD0">
    <property type="taxonomic scope" value="Bacteria"/>
</dbReference>
<gene>
    <name evidence="2" type="ORF">EL26_23910</name>
</gene>
<dbReference type="Proteomes" id="UP000027931">
    <property type="component" value="Unassembled WGS sequence"/>
</dbReference>
<organism evidence="2 3">
    <name type="scientific">Tumebacillus flagellatus</name>
    <dbReference type="NCBI Taxonomy" id="1157490"/>
    <lineage>
        <taxon>Bacteria</taxon>
        <taxon>Bacillati</taxon>
        <taxon>Bacillota</taxon>
        <taxon>Bacilli</taxon>
        <taxon>Bacillales</taxon>
        <taxon>Alicyclobacillaceae</taxon>
        <taxon>Tumebacillus</taxon>
    </lineage>
</organism>
<proteinExistence type="predicted"/>
<dbReference type="RefSeq" id="WP_038094671.1">
    <property type="nucleotide sequence ID" value="NZ_JMIR01000063.1"/>
</dbReference>
<dbReference type="AlphaFoldDB" id="A0A074M4D1"/>
<sequence length="187" mass="21525">MPNHVTNRLTIIGTEEQVAEVKKFLAYGGEIGTIDFNAITPMPKWVFNGNTLSGVEEEKYGEENCWYRWSINNWGTKWNAYSQPDHRNTADTIYFTTAWSAPLDLMKKLSWIYPNLEFEFAWADEDLGRNIGKVKFQDGVAIEEYEPEGGSREARELFFQIMQATPAEYGMNENYEYVDDEEGGESA</sequence>
<dbReference type="OrthoDB" id="7992117at2"/>
<dbReference type="STRING" id="1157490.EL26_23910"/>
<dbReference type="InterPro" id="IPR041329">
    <property type="entry name" value="YubB_C"/>
</dbReference>
<accession>A0A074M4D1</accession>
<protein>
    <recommendedName>
        <fullName evidence="1">YubB ferredoxin-like domain-containing protein</fullName>
    </recommendedName>
</protein>
<evidence type="ECO:0000259" key="1">
    <source>
        <dbReference type="Pfam" id="PF18406"/>
    </source>
</evidence>
<dbReference type="EMBL" id="JMIR01000063">
    <property type="protein sequence ID" value="KEO80867.1"/>
    <property type="molecule type" value="Genomic_DNA"/>
</dbReference>
<comment type="caution">
    <text evidence="2">The sequence shown here is derived from an EMBL/GenBank/DDBJ whole genome shotgun (WGS) entry which is preliminary data.</text>
</comment>
<name>A0A074M4D1_9BACL</name>
<keyword evidence="3" id="KW-1185">Reference proteome</keyword>
<reference evidence="2 3" key="1">
    <citation type="journal article" date="2013" name="Int. J. Syst. Evol. Microbiol.">
        <title>Tumebacillus flagellatus sp. nov., an alpha-amylase/pullulanase-producing bacterium isolated from cassava wastewater.</title>
        <authorList>
            <person name="Wang Q."/>
            <person name="Xie N."/>
            <person name="Qin Y."/>
            <person name="Shen N."/>
            <person name="Zhu J."/>
            <person name="Mi H."/>
            <person name="Huang R."/>
        </authorList>
    </citation>
    <scope>NUCLEOTIDE SEQUENCE [LARGE SCALE GENOMIC DNA]</scope>
    <source>
        <strain evidence="2 3">GST4</strain>
    </source>
</reference>
<evidence type="ECO:0000313" key="2">
    <source>
        <dbReference type="EMBL" id="KEO80867.1"/>
    </source>
</evidence>
<feature type="domain" description="YubB ferredoxin-like" evidence="1">
    <location>
        <begin position="77"/>
        <end position="164"/>
    </location>
</feature>
<dbReference type="Pfam" id="PF18406">
    <property type="entry name" value="DUF1281_C"/>
    <property type="match status" value="1"/>
</dbReference>